<gene>
    <name evidence="2" type="ORF">QY95_01808</name>
</gene>
<proteinExistence type="predicted"/>
<name>A0A0F5HV43_BACTR</name>
<evidence type="ECO:0000313" key="2">
    <source>
        <dbReference type="EMBL" id="KKB40175.1"/>
    </source>
</evidence>
<accession>A0A0F5HV43</accession>
<dbReference type="STRING" id="1221996.QY95_01808"/>
<feature type="compositionally biased region" description="Basic and acidic residues" evidence="1">
    <location>
        <begin position="19"/>
        <end position="34"/>
    </location>
</feature>
<comment type="caution">
    <text evidence="2">The sequence shown here is derived from an EMBL/GenBank/DDBJ whole genome shotgun (WGS) entry which is preliminary data.</text>
</comment>
<dbReference type="EMBL" id="JWIR02000032">
    <property type="protein sequence ID" value="KKB40175.1"/>
    <property type="molecule type" value="Genomic_DNA"/>
</dbReference>
<protein>
    <submittedName>
        <fullName evidence="2">Uncharacterized protein</fullName>
    </submittedName>
</protein>
<dbReference type="AlphaFoldDB" id="A0A0F5HV43"/>
<sequence length="72" mass="8554">MRKEEKKRNLQKGPMDNPEQMKTDKESIYDKFESEQTVDSIPLEDLKMEQEEEKNEHDTKSNSSSEEKFPGF</sequence>
<feature type="region of interest" description="Disordered" evidence="1">
    <location>
        <begin position="1"/>
        <end position="72"/>
    </location>
</feature>
<dbReference type="RefSeq" id="WP_039234973.1">
    <property type="nucleotide sequence ID" value="NZ_JWIQ02000025.1"/>
</dbReference>
<keyword evidence="3" id="KW-1185">Reference proteome</keyword>
<accession>A0A0F5I4H8</accession>
<evidence type="ECO:0000256" key="1">
    <source>
        <dbReference type="SAM" id="MobiDB-lite"/>
    </source>
</evidence>
<reference evidence="2" key="1">
    <citation type="submission" date="2015-02" db="EMBL/GenBank/DDBJ databases">
        <title>Genome Assembly of Bacillaceae bacterium MTCC 8252.</title>
        <authorList>
            <person name="Verma A."/>
            <person name="Khatri I."/>
            <person name="Mual P."/>
            <person name="Subramanian S."/>
            <person name="Krishnamurthi S."/>
        </authorList>
    </citation>
    <scope>NUCLEOTIDE SEQUENCE [LARGE SCALE GENOMIC DNA]</scope>
    <source>
        <strain evidence="2">MTCC 8252</strain>
    </source>
</reference>
<feature type="compositionally biased region" description="Basic and acidic residues" evidence="1">
    <location>
        <begin position="44"/>
        <end position="72"/>
    </location>
</feature>
<dbReference type="OrthoDB" id="2454814at2"/>
<organism evidence="2 3">
    <name type="scientific">Bacillus thermotolerans</name>
    <name type="common">Quasibacillus thermotolerans</name>
    <dbReference type="NCBI Taxonomy" id="1221996"/>
    <lineage>
        <taxon>Bacteria</taxon>
        <taxon>Bacillati</taxon>
        <taxon>Bacillota</taxon>
        <taxon>Bacilli</taxon>
        <taxon>Bacillales</taxon>
        <taxon>Bacillaceae</taxon>
        <taxon>Bacillus</taxon>
    </lineage>
</organism>
<dbReference type="Proteomes" id="UP000031563">
    <property type="component" value="Unassembled WGS sequence"/>
</dbReference>
<evidence type="ECO:0000313" key="3">
    <source>
        <dbReference type="Proteomes" id="UP000031563"/>
    </source>
</evidence>